<feature type="domain" description="NB-ARC" evidence="4">
    <location>
        <begin position="110"/>
        <end position="267"/>
    </location>
</feature>
<dbReference type="PRINTS" id="PR00364">
    <property type="entry name" value="DISEASERSIST"/>
</dbReference>
<dbReference type="InterPro" id="IPR044974">
    <property type="entry name" value="Disease_R_plants"/>
</dbReference>
<feature type="domain" description="Disease resistance protein winged helix" evidence="5">
    <location>
        <begin position="359"/>
        <end position="430"/>
    </location>
</feature>
<evidence type="ECO:0000259" key="6">
    <source>
        <dbReference type="Pfam" id="PF23598"/>
    </source>
</evidence>
<dbReference type="SUPFAM" id="SSF52058">
    <property type="entry name" value="L domain-like"/>
    <property type="match status" value="1"/>
</dbReference>
<dbReference type="FunFam" id="1.10.10.10:FF:000322">
    <property type="entry name" value="Probable disease resistance protein At1g63360"/>
    <property type="match status" value="1"/>
</dbReference>
<protein>
    <submittedName>
        <fullName evidence="7">Uncharacterized protein</fullName>
    </submittedName>
</protein>
<reference evidence="7 8" key="1">
    <citation type="submission" date="2012-08" db="EMBL/GenBank/DDBJ databases">
        <title>Oryza genome evolution.</title>
        <authorList>
            <person name="Wing R.A."/>
        </authorList>
    </citation>
    <scope>NUCLEOTIDE SEQUENCE</scope>
</reference>
<sequence length="878" mass="100496">MTYDIEDCIDRYMLQLHDESDKPAGVMGFFSDMIKKVEMLRTHHRMGKQIQELRTRIDEASQRRKRYKLDAVLNSAGTISVKTIDPRLPALYAEVSSLVGIDGPTEELIKLVDDGQRSLKVVSIVGLGGLGKTTLANQVYKKLGQQFDCQAFVSVSQKPDVENIFRNLLSQINNGLVQDKHREEHWFIDELRVFLKDKRYFVVIDDIWSTEAWKFIKCALPENNCESRILLTTRNGNVAKTCCYPQHDTIYEIRPLNEADSKGLFFRRIFGSEEQCPVHLKDVSVEIINKCGGLPLALITIASLLAVKSKNWEEWLGIRNSIGLGLQKNIGIDEMTRILSLSYTDLPHHLKTCLLYLSLYPEDCLINVQQLVRRWRAEGFIKEKYGRNLMEEGESYLNELINRSLIQPVRIRTDGRAETCRMHDIILDFIVSMAVEENFVTFFSDEALEGKGRRLLVDFHGQKILMPMLSMVAANVRTLGIFKYPEEKLHISDFRALRVLDVDISSMMIEICDIGKLFQLRYLRIAGIEHLSEQLGELQFLETLDLTNCYNIKELPTSIIKLRRLKCLLVYSARLPDGIGNMQALEELSKLERLTKLRILDLLWFIPNTCNNGSTHANTLALSLGKLLSYGLRYLEINCRESCTANIPSNFLSSPSQLLQKLSILPCCLHRIPEWLASLTSLTTMDITVQQVTQDTIEVLGSFPALLHRNVSWKECDITKRLSVYNNRFGCLKTLILHCSPINLMFHAGAMPKLEQISIRIKPNSMQSTTFDHQNMGIRHLLALKYIHVDIDYRGAKPCFYTPELPIKFQSIIQWRRPPESIIQVARRRISTPAGMACGSQEFRSASPSSQPRRHMKLEAENSILCQLCEMYEVTTII</sequence>
<keyword evidence="8" id="KW-1185">Reference proteome</keyword>
<dbReference type="InterPro" id="IPR042197">
    <property type="entry name" value="Apaf_helical"/>
</dbReference>
<dbReference type="GO" id="GO:0042742">
    <property type="term" value="P:defense response to bacterium"/>
    <property type="evidence" value="ECO:0007669"/>
    <property type="project" value="UniProtKB-ARBA"/>
</dbReference>
<accession>A0A0D9XUC6</accession>
<dbReference type="Gene3D" id="1.10.10.10">
    <property type="entry name" value="Winged helix-like DNA-binding domain superfamily/Winged helix DNA-binding domain"/>
    <property type="match status" value="1"/>
</dbReference>
<dbReference type="Proteomes" id="UP000032180">
    <property type="component" value="Chromosome 11"/>
</dbReference>
<dbReference type="InterPro" id="IPR032675">
    <property type="entry name" value="LRR_dom_sf"/>
</dbReference>
<dbReference type="AlphaFoldDB" id="A0A0D9XUC6"/>
<evidence type="ECO:0000256" key="3">
    <source>
        <dbReference type="SAM" id="Coils"/>
    </source>
</evidence>
<evidence type="ECO:0000313" key="7">
    <source>
        <dbReference type="EnsemblPlants" id="LPERR11G16620.3"/>
    </source>
</evidence>
<dbReference type="Gene3D" id="3.80.10.10">
    <property type="entry name" value="Ribonuclease Inhibitor"/>
    <property type="match status" value="1"/>
</dbReference>
<reference evidence="8" key="2">
    <citation type="submission" date="2013-12" db="EMBL/GenBank/DDBJ databases">
        <authorList>
            <person name="Yu Y."/>
            <person name="Lee S."/>
            <person name="de Baynast K."/>
            <person name="Wissotski M."/>
            <person name="Liu L."/>
            <person name="Talag J."/>
            <person name="Goicoechea J."/>
            <person name="Angelova A."/>
            <person name="Jetty R."/>
            <person name="Kudrna D."/>
            <person name="Golser W."/>
            <person name="Rivera L."/>
            <person name="Zhang J."/>
            <person name="Wing R."/>
        </authorList>
    </citation>
    <scope>NUCLEOTIDE SEQUENCE</scope>
</reference>
<dbReference type="HOGENOM" id="CLU_000837_25_0_1"/>
<dbReference type="EnsemblPlants" id="LPERR11G16620.3">
    <property type="protein sequence ID" value="LPERR11G16620.3"/>
    <property type="gene ID" value="LPERR11G16620"/>
</dbReference>
<dbReference type="Pfam" id="PF23559">
    <property type="entry name" value="WHD_DRP"/>
    <property type="match status" value="1"/>
</dbReference>
<dbReference type="GO" id="GO:0043531">
    <property type="term" value="F:ADP binding"/>
    <property type="evidence" value="ECO:0007669"/>
    <property type="project" value="InterPro"/>
</dbReference>
<organism evidence="7 8">
    <name type="scientific">Leersia perrieri</name>
    <dbReference type="NCBI Taxonomy" id="77586"/>
    <lineage>
        <taxon>Eukaryota</taxon>
        <taxon>Viridiplantae</taxon>
        <taxon>Streptophyta</taxon>
        <taxon>Embryophyta</taxon>
        <taxon>Tracheophyta</taxon>
        <taxon>Spermatophyta</taxon>
        <taxon>Magnoliopsida</taxon>
        <taxon>Liliopsida</taxon>
        <taxon>Poales</taxon>
        <taxon>Poaceae</taxon>
        <taxon>BOP clade</taxon>
        <taxon>Oryzoideae</taxon>
        <taxon>Oryzeae</taxon>
        <taxon>Oryzinae</taxon>
        <taxon>Leersia</taxon>
    </lineage>
</organism>
<dbReference type="Pfam" id="PF23598">
    <property type="entry name" value="LRR_14"/>
    <property type="match status" value="1"/>
</dbReference>
<reference evidence="7" key="3">
    <citation type="submission" date="2015-04" db="UniProtKB">
        <authorList>
            <consortium name="EnsemblPlants"/>
        </authorList>
    </citation>
    <scope>IDENTIFICATION</scope>
</reference>
<dbReference type="InterPro" id="IPR058922">
    <property type="entry name" value="WHD_DRP"/>
</dbReference>
<dbReference type="InterPro" id="IPR002182">
    <property type="entry name" value="NB-ARC"/>
</dbReference>
<evidence type="ECO:0000256" key="1">
    <source>
        <dbReference type="ARBA" id="ARBA00022737"/>
    </source>
</evidence>
<dbReference type="Pfam" id="PF00931">
    <property type="entry name" value="NB-ARC"/>
    <property type="match status" value="1"/>
</dbReference>
<keyword evidence="3" id="KW-0175">Coiled coil</keyword>
<evidence type="ECO:0000259" key="5">
    <source>
        <dbReference type="Pfam" id="PF23559"/>
    </source>
</evidence>
<evidence type="ECO:0000259" key="4">
    <source>
        <dbReference type="Pfam" id="PF00931"/>
    </source>
</evidence>
<dbReference type="FunFam" id="3.40.50.300:FF:001091">
    <property type="entry name" value="Probable disease resistance protein At1g61300"/>
    <property type="match status" value="1"/>
</dbReference>
<dbReference type="GO" id="GO:0009626">
    <property type="term" value="P:plant-type hypersensitive response"/>
    <property type="evidence" value="ECO:0007669"/>
    <property type="project" value="UniProtKB-ARBA"/>
</dbReference>
<dbReference type="SUPFAM" id="SSF52540">
    <property type="entry name" value="P-loop containing nucleoside triphosphate hydrolases"/>
    <property type="match status" value="1"/>
</dbReference>
<dbReference type="InterPro" id="IPR055414">
    <property type="entry name" value="LRR_R13L4/SHOC2-like"/>
</dbReference>
<feature type="domain" description="Disease resistance R13L4/SHOC-2-like LRR" evidence="6">
    <location>
        <begin position="476"/>
        <end position="797"/>
    </location>
</feature>
<proteinExistence type="predicted"/>
<evidence type="ECO:0000313" key="8">
    <source>
        <dbReference type="Proteomes" id="UP000032180"/>
    </source>
</evidence>
<dbReference type="Gene3D" id="1.10.8.430">
    <property type="entry name" value="Helical domain of apoptotic protease-activating factors"/>
    <property type="match status" value="1"/>
</dbReference>
<name>A0A0D9XUC6_9ORYZ</name>
<dbReference type="InterPro" id="IPR036388">
    <property type="entry name" value="WH-like_DNA-bd_sf"/>
</dbReference>
<dbReference type="Gene3D" id="3.40.50.300">
    <property type="entry name" value="P-loop containing nucleotide triphosphate hydrolases"/>
    <property type="match status" value="1"/>
</dbReference>
<feature type="coiled-coil region" evidence="3">
    <location>
        <begin position="43"/>
        <end position="70"/>
    </location>
</feature>
<keyword evidence="2" id="KW-0611">Plant defense</keyword>
<dbReference type="InterPro" id="IPR027417">
    <property type="entry name" value="P-loop_NTPase"/>
</dbReference>
<dbReference type="PANTHER" id="PTHR23155:SF1167">
    <property type="entry name" value="OS08G0412100 PROTEIN"/>
    <property type="match status" value="1"/>
</dbReference>
<dbReference type="PANTHER" id="PTHR23155">
    <property type="entry name" value="DISEASE RESISTANCE PROTEIN RP"/>
    <property type="match status" value="1"/>
</dbReference>
<dbReference type="GO" id="GO:0002758">
    <property type="term" value="P:innate immune response-activating signaling pathway"/>
    <property type="evidence" value="ECO:0007669"/>
    <property type="project" value="UniProtKB-ARBA"/>
</dbReference>
<dbReference type="Gramene" id="LPERR11G16620.3">
    <property type="protein sequence ID" value="LPERR11G16620.3"/>
    <property type="gene ID" value="LPERR11G16620"/>
</dbReference>
<keyword evidence="1" id="KW-0677">Repeat</keyword>
<evidence type="ECO:0000256" key="2">
    <source>
        <dbReference type="ARBA" id="ARBA00022821"/>
    </source>
</evidence>
<dbReference type="Gene3D" id="1.20.5.4130">
    <property type="match status" value="1"/>
</dbReference>